<organism evidence="2 3">
    <name type="scientific">Basidiobolus meristosporus CBS 931.73</name>
    <dbReference type="NCBI Taxonomy" id="1314790"/>
    <lineage>
        <taxon>Eukaryota</taxon>
        <taxon>Fungi</taxon>
        <taxon>Fungi incertae sedis</taxon>
        <taxon>Zoopagomycota</taxon>
        <taxon>Entomophthoromycotina</taxon>
        <taxon>Basidiobolomycetes</taxon>
        <taxon>Basidiobolales</taxon>
        <taxon>Basidiobolaceae</taxon>
        <taxon>Basidiobolus</taxon>
    </lineage>
</organism>
<keyword evidence="1" id="KW-0732">Signal</keyword>
<accession>A0A1Y1WQE5</accession>
<protein>
    <recommendedName>
        <fullName evidence="4">CBM1 domain-containing protein</fullName>
    </recommendedName>
</protein>
<evidence type="ECO:0000313" key="2">
    <source>
        <dbReference type="EMBL" id="ORX75751.1"/>
    </source>
</evidence>
<proteinExistence type="predicted"/>
<dbReference type="EMBL" id="MCFE01000991">
    <property type="protein sequence ID" value="ORX75751.1"/>
    <property type="molecule type" value="Genomic_DNA"/>
</dbReference>
<keyword evidence="3" id="KW-1185">Reference proteome</keyword>
<reference evidence="2 3" key="1">
    <citation type="submission" date="2016-07" db="EMBL/GenBank/DDBJ databases">
        <title>Pervasive Adenine N6-methylation of Active Genes in Fungi.</title>
        <authorList>
            <consortium name="DOE Joint Genome Institute"/>
            <person name="Mondo S.J."/>
            <person name="Dannebaum R.O."/>
            <person name="Kuo R.C."/>
            <person name="Labutti K."/>
            <person name="Haridas S."/>
            <person name="Kuo A."/>
            <person name="Salamov A."/>
            <person name="Ahrendt S.R."/>
            <person name="Lipzen A."/>
            <person name="Sullivan W."/>
            <person name="Andreopoulos W.B."/>
            <person name="Clum A."/>
            <person name="Lindquist E."/>
            <person name="Daum C."/>
            <person name="Ramamoorthy G.K."/>
            <person name="Gryganskyi A."/>
            <person name="Culley D."/>
            <person name="Magnuson J.K."/>
            <person name="James T.Y."/>
            <person name="O'Malley M.A."/>
            <person name="Stajich J.E."/>
            <person name="Spatafora J.W."/>
            <person name="Visel A."/>
            <person name="Grigoriev I.V."/>
        </authorList>
    </citation>
    <scope>NUCLEOTIDE SEQUENCE [LARGE SCALE GENOMIC DNA]</scope>
    <source>
        <strain evidence="2 3">CBS 931.73</strain>
    </source>
</reference>
<dbReference type="InParanoid" id="A0A1Y1WQE5"/>
<gene>
    <name evidence="2" type="ORF">K493DRAFT_363990</name>
</gene>
<comment type="caution">
    <text evidence="2">The sequence shown here is derived from an EMBL/GenBank/DDBJ whole genome shotgun (WGS) entry which is preliminary data.</text>
</comment>
<name>A0A1Y1WQE5_9FUNG</name>
<feature type="chain" id="PRO_5013028103" description="CBM1 domain-containing protein" evidence="1">
    <location>
        <begin position="25"/>
        <end position="133"/>
    </location>
</feature>
<evidence type="ECO:0000256" key="1">
    <source>
        <dbReference type="SAM" id="SignalP"/>
    </source>
</evidence>
<dbReference type="AlphaFoldDB" id="A0A1Y1WQE5"/>
<evidence type="ECO:0008006" key="4">
    <source>
        <dbReference type="Google" id="ProtNLM"/>
    </source>
</evidence>
<evidence type="ECO:0000313" key="3">
    <source>
        <dbReference type="Proteomes" id="UP000193498"/>
    </source>
</evidence>
<feature type="signal peptide" evidence="1">
    <location>
        <begin position="1"/>
        <end position="24"/>
    </location>
</feature>
<dbReference type="OrthoDB" id="4242135at2759"/>
<sequence length="133" mass="13815">MKKLAVSLMVAFLVASSSSGSVDALSCQAQGNSRGSLCVSGSCPTGWRPVLWDTGCKHHSHTKLSIKTMMKKFAVSLMVAFLVASSSSGSVDALSCQAQGNSRGSLCISGSCPTGWRSVSWDTGCKSGQRCCI</sequence>
<dbReference type="Proteomes" id="UP000193498">
    <property type="component" value="Unassembled WGS sequence"/>
</dbReference>